<protein>
    <submittedName>
        <fullName evidence="5">Tripartite ATP-independent transporter DctP family solute receptor</fullName>
    </submittedName>
</protein>
<evidence type="ECO:0000256" key="1">
    <source>
        <dbReference type="ARBA" id="ARBA00009023"/>
    </source>
</evidence>
<name>A0A841KWH1_9FIRM</name>
<dbReference type="PROSITE" id="PS51257">
    <property type="entry name" value="PROKAR_LIPOPROTEIN"/>
    <property type="match status" value="1"/>
</dbReference>
<dbReference type="PIRSF" id="PIRSF006470">
    <property type="entry name" value="DctB"/>
    <property type="match status" value="1"/>
</dbReference>
<keyword evidence="5" id="KW-0675">Receptor</keyword>
<dbReference type="PANTHER" id="PTHR33376">
    <property type="match status" value="1"/>
</dbReference>
<gene>
    <name evidence="5" type="ORF">HNQ80_001361</name>
</gene>
<dbReference type="EMBL" id="JACHEN010000006">
    <property type="protein sequence ID" value="MBB6215272.1"/>
    <property type="molecule type" value="Genomic_DNA"/>
</dbReference>
<keyword evidence="2" id="KW-0813">Transport</keyword>
<comment type="similarity">
    <text evidence="1">Belongs to the bacterial solute-binding protein 7 family.</text>
</comment>
<dbReference type="InterPro" id="IPR004682">
    <property type="entry name" value="TRAP_DctP"/>
</dbReference>
<dbReference type="Proteomes" id="UP000579281">
    <property type="component" value="Unassembled WGS sequence"/>
</dbReference>
<accession>A0A841KWH1</accession>
<dbReference type="GO" id="GO:0030288">
    <property type="term" value="C:outer membrane-bounded periplasmic space"/>
    <property type="evidence" value="ECO:0007669"/>
    <property type="project" value="InterPro"/>
</dbReference>
<organism evidence="5 6">
    <name type="scientific">Anaerosolibacter carboniphilus</name>
    <dbReference type="NCBI Taxonomy" id="1417629"/>
    <lineage>
        <taxon>Bacteria</taxon>
        <taxon>Bacillati</taxon>
        <taxon>Bacillota</taxon>
        <taxon>Clostridia</taxon>
        <taxon>Peptostreptococcales</taxon>
        <taxon>Thermotaleaceae</taxon>
        <taxon>Anaerosolibacter</taxon>
    </lineage>
</organism>
<evidence type="ECO:0000313" key="6">
    <source>
        <dbReference type="Proteomes" id="UP000579281"/>
    </source>
</evidence>
<dbReference type="Pfam" id="PF03480">
    <property type="entry name" value="DctP"/>
    <property type="match status" value="1"/>
</dbReference>
<keyword evidence="6" id="KW-1185">Reference proteome</keyword>
<evidence type="ECO:0000256" key="3">
    <source>
        <dbReference type="ARBA" id="ARBA00022729"/>
    </source>
</evidence>
<dbReference type="NCBIfam" id="NF037995">
    <property type="entry name" value="TRAP_S1"/>
    <property type="match status" value="1"/>
</dbReference>
<reference evidence="5 6" key="1">
    <citation type="submission" date="2020-08" db="EMBL/GenBank/DDBJ databases">
        <title>Genomic Encyclopedia of Type Strains, Phase IV (KMG-IV): sequencing the most valuable type-strain genomes for metagenomic binning, comparative biology and taxonomic classification.</title>
        <authorList>
            <person name="Goeker M."/>
        </authorList>
    </citation>
    <scope>NUCLEOTIDE SEQUENCE [LARGE SCALE GENOMIC DNA]</scope>
    <source>
        <strain evidence="5 6">DSM 103526</strain>
    </source>
</reference>
<keyword evidence="3 4" id="KW-0732">Signal</keyword>
<sequence length="349" mass="38433">MKRFKSMIALTMIVLMMLSLAACGAKPAQEAQNGEKAPEASAEPRTFNLAMDSPEDTVTYLFGQKFGQLLEEKSGGKFKVQLYANGQMGSDKEIAESVQTGNLDFVVQTTAPQVNFVPKLAVFDMAMVYPDAATARKVLDGPFFDTISKVYEESGFKILGFADQGFRTLTSNKKVQTLADLKGQKIRTMENPNHIEFWKSLGANPTPMAWGEVYIGLQQGAIDGQENPYEVIAANKIYEQQKYVINTNHMLHTLTLITNPALYNGLSPEDQKIFDEAAAEAKVFAREQADARLADRAKIITDNGAEILDISPEVRAEMQAKAESAYDLIRSKVGDELVDGLLNAVKEVK</sequence>
<dbReference type="CDD" id="cd13603">
    <property type="entry name" value="PBP2_TRAP_Siap_TeaA_like"/>
    <property type="match status" value="1"/>
</dbReference>
<evidence type="ECO:0000313" key="5">
    <source>
        <dbReference type="EMBL" id="MBB6215272.1"/>
    </source>
</evidence>
<dbReference type="InterPro" id="IPR038404">
    <property type="entry name" value="TRAP_DctP_sf"/>
</dbReference>
<comment type="caution">
    <text evidence="5">The sequence shown here is derived from an EMBL/GenBank/DDBJ whole genome shotgun (WGS) entry which is preliminary data.</text>
</comment>
<evidence type="ECO:0000256" key="2">
    <source>
        <dbReference type="ARBA" id="ARBA00022448"/>
    </source>
</evidence>
<dbReference type="AlphaFoldDB" id="A0A841KWH1"/>
<dbReference type="Gene3D" id="3.40.190.170">
    <property type="entry name" value="Bacterial extracellular solute-binding protein, family 7"/>
    <property type="match status" value="1"/>
</dbReference>
<dbReference type="NCBIfam" id="TIGR00787">
    <property type="entry name" value="dctP"/>
    <property type="match status" value="1"/>
</dbReference>
<evidence type="ECO:0000256" key="4">
    <source>
        <dbReference type="SAM" id="SignalP"/>
    </source>
</evidence>
<proteinExistence type="inferred from homology"/>
<dbReference type="InterPro" id="IPR018389">
    <property type="entry name" value="DctP_fam"/>
</dbReference>
<dbReference type="GO" id="GO:0055085">
    <property type="term" value="P:transmembrane transport"/>
    <property type="evidence" value="ECO:0007669"/>
    <property type="project" value="InterPro"/>
</dbReference>
<dbReference type="RefSeq" id="WP_207726890.1">
    <property type="nucleotide sequence ID" value="NZ_JACHEN010000006.1"/>
</dbReference>
<feature type="signal peptide" evidence="4">
    <location>
        <begin position="1"/>
        <end position="21"/>
    </location>
</feature>
<dbReference type="PANTHER" id="PTHR33376:SF7">
    <property type="entry name" value="C4-DICARBOXYLATE-BINDING PROTEIN DCTB"/>
    <property type="match status" value="1"/>
</dbReference>
<feature type="chain" id="PRO_5038691523" evidence="4">
    <location>
        <begin position="22"/>
        <end position="349"/>
    </location>
</feature>